<dbReference type="InterPro" id="IPR003439">
    <property type="entry name" value="ABC_transporter-like_ATP-bd"/>
</dbReference>
<proteinExistence type="predicted"/>
<dbReference type="OrthoDB" id="9809450at2"/>
<feature type="domain" description="ABC transporter" evidence="3">
    <location>
        <begin position="5"/>
        <end position="198"/>
    </location>
</feature>
<dbReference type="Pfam" id="PF00005">
    <property type="entry name" value="ABC_tran"/>
    <property type="match status" value="1"/>
</dbReference>
<dbReference type="PANTHER" id="PTHR24220">
    <property type="entry name" value="IMPORT ATP-BINDING PROTEIN"/>
    <property type="match status" value="1"/>
</dbReference>
<accession>A0A4Q0XX46</accession>
<dbReference type="GO" id="GO:0016887">
    <property type="term" value="F:ATP hydrolysis activity"/>
    <property type="evidence" value="ECO:0007669"/>
    <property type="project" value="InterPro"/>
</dbReference>
<organism evidence="4 5">
    <name type="scientific">Candidatus Marinarcus aquaticus</name>
    <dbReference type="NCBI Taxonomy" id="2044504"/>
    <lineage>
        <taxon>Bacteria</taxon>
        <taxon>Pseudomonadati</taxon>
        <taxon>Campylobacterota</taxon>
        <taxon>Epsilonproteobacteria</taxon>
        <taxon>Campylobacterales</taxon>
        <taxon>Arcobacteraceae</taxon>
        <taxon>Candidatus Marinarcus</taxon>
    </lineage>
</organism>
<keyword evidence="2 4" id="KW-0067">ATP-binding</keyword>
<dbReference type="RefSeq" id="WP_128994656.1">
    <property type="nucleotide sequence ID" value="NZ_PDKN01000001.1"/>
</dbReference>
<dbReference type="Proteomes" id="UP000290657">
    <property type="component" value="Unassembled WGS sequence"/>
</dbReference>
<dbReference type="EMBL" id="PDKN01000001">
    <property type="protein sequence ID" value="RXJ60521.1"/>
    <property type="molecule type" value="Genomic_DNA"/>
</dbReference>
<evidence type="ECO:0000259" key="3">
    <source>
        <dbReference type="PROSITE" id="PS50893"/>
    </source>
</evidence>
<reference evidence="4 5" key="1">
    <citation type="submission" date="2017-10" db="EMBL/GenBank/DDBJ databases">
        <title>Genomics of the genus Arcobacter.</title>
        <authorList>
            <person name="Perez-Cataluna A."/>
            <person name="Figueras M.J."/>
        </authorList>
    </citation>
    <scope>NUCLEOTIDE SEQUENCE [LARGE SCALE GENOMIC DNA]</scope>
    <source>
        <strain evidence="4 5">CECT 8987</strain>
    </source>
</reference>
<dbReference type="AlphaFoldDB" id="A0A4Q0XX46"/>
<evidence type="ECO:0000256" key="2">
    <source>
        <dbReference type="ARBA" id="ARBA00022840"/>
    </source>
</evidence>
<sequence length="199" mass="22307">MNSVLSIESLTFGYTKEQLIYDDFNLSLNKGEVKAIVGPSGCGKTTLFELITNNLLPQSGSISVSKVSSIYQDPYSSFHPTYTIYEQINDVVDDMSELSSLLKELHLEESLIDKKPHELSGGQLQRCSILRALLMKPDVLLVDEPTSALDNVIALEVMQLLMKFLHKCGILLITHDMFLAQWCSDTIIDLNEHRNNNAE</sequence>
<dbReference type="InterPro" id="IPR015854">
    <property type="entry name" value="ABC_transpr_LolD-like"/>
</dbReference>
<dbReference type="SMART" id="SM00382">
    <property type="entry name" value="AAA"/>
    <property type="match status" value="1"/>
</dbReference>
<name>A0A4Q0XX46_9BACT</name>
<dbReference type="GO" id="GO:0005524">
    <property type="term" value="F:ATP binding"/>
    <property type="evidence" value="ECO:0007669"/>
    <property type="project" value="UniProtKB-KW"/>
</dbReference>
<gene>
    <name evidence="4" type="ORF">CRV04_00460</name>
</gene>
<dbReference type="Gene3D" id="3.40.50.300">
    <property type="entry name" value="P-loop containing nucleotide triphosphate hydrolases"/>
    <property type="match status" value="1"/>
</dbReference>
<keyword evidence="5" id="KW-1185">Reference proteome</keyword>
<evidence type="ECO:0000313" key="4">
    <source>
        <dbReference type="EMBL" id="RXJ60521.1"/>
    </source>
</evidence>
<evidence type="ECO:0000256" key="1">
    <source>
        <dbReference type="ARBA" id="ARBA00022741"/>
    </source>
</evidence>
<dbReference type="PROSITE" id="PS50893">
    <property type="entry name" value="ABC_TRANSPORTER_2"/>
    <property type="match status" value="1"/>
</dbReference>
<comment type="caution">
    <text evidence="4">The sequence shown here is derived from an EMBL/GenBank/DDBJ whole genome shotgun (WGS) entry which is preliminary data.</text>
</comment>
<dbReference type="GO" id="GO:0022857">
    <property type="term" value="F:transmembrane transporter activity"/>
    <property type="evidence" value="ECO:0007669"/>
    <property type="project" value="TreeGrafter"/>
</dbReference>
<dbReference type="InterPro" id="IPR003593">
    <property type="entry name" value="AAA+_ATPase"/>
</dbReference>
<dbReference type="InterPro" id="IPR027417">
    <property type="entry name" value="P-loop_NTPase"/>
</dbReference>
<keyword evidence="1" id="KW-0547">Nucleotide-binding</keyword>
<protein>
    <submittedName>
        <fullName evidence="4">Peptide ABC transporter ATP-binding protein</fullName>
    </submittedName>
</protein>
<evidence type="ECO:0000313" key="5">
    <source>
        <dbReference type="Proteomes" id="UP000290657"/>
    </source>
</evidence>
<dbReference type="SUPFAM" id="SSF52540">
    <property type="entry name" value="P-loop containing nucleoside triphosphate hydrolases"/>
    <property type="match status" value="1"/>
</dbReference>
<dbReference type="GO" id="GO:0005886">
    <property type="term" value="C:plasma membrane"/>
    <property type="evidence" value="ECO:0007669"/>
    <property type="project" value="TreeGrafter"/>
</dbReference>
<dbReference type="PANTHER" id="PTHR24220:SF676">
    <property type="entry name" value="OLIGOPEPTIDE TRANSPORT ATP-BINDING PROTEIN AMIE"/>
    <property type="match status" value="1"/>
</dbReference>